<name>A0ABW1ZK36_9DEIO</name>
<dbReference type="Proteomes" id="UP001596317">
    <property type="component" value="Unassembled WGS sequence"/>
</dbReference>
<dbReference type="EMBL" id="JBHSWB010000001">
    <property type="protein sequence ID" value="MFC6661291.1"/>
    <property type="molecule type" value="Genomic_DNA"/>
</dbReference>
<dbReference type="CDD" id="cd00090">
    <property type="entry name" value="HTH_ARSR"/>
    <property type="match status" value="1"/>
</dbReference>
<keyword evidence="2" id="KW-1185">Reference proteome</keyword>
<dbReference type="InterPro" id="IPR036388">
    <property type="entry name" value="WH-like_DNA-bd_sf"/>
</dbReference>
<accession>A0ABW1ZK36</accession>
<dbReference type="InterPro" id="IPR036390">
    <property type="entry name" value="WH_DNA-bd_sf"/>
</dbReference>
<dbReference type="Gene3D" id="1.10.10.10">
    <property type="entry name" value="Winged helix-like DNA-binding domain superfamily/Winged helix DNA-binding domain"/>
    <property type="match status" value="1"/>
</dbReference>
<evidence type="ECO:0000313" key="1">
    <source>
        <dbReference type="EMBL" id="MFC6661291.1"/>
    </source>
</evidence>
<proteinExistence type="predicted"/>
<gene>
    <name evidence="1" type="ORF">ACFP90_13775</name>
</gene>
<comment type="caution">
    <text evidence="1">The sequence shown here is derived from an EMBL/GenBank/DDBJ whole genome shotgun (WGS) entry which is preliminary data.</text>
</comment>
<organism evidence="1 2">
    <name type="scientific">Deinococcus multiflagellatus</name>
    <dbReference type="NCBI Taxonomy" id="1656887"/>
    <lineage>
        <taxon>Bacteria</taxon>
        <taxon>Thermotogati</taxon>
        <taxon>Deinococcota</taxon>
        <taxon>Deinococci</taxon>
        <taxon>Deinococcales</taxon>
        <taxon>Deinococcaceae</taxon>
        <taxon>Deinococcus</taxon>
    </lineage>
</organism>
<dbReference type="RefSeq" id="WP_224606977.1">
    <property type="nucleotide sequence ID" value="NZ_JAIQXV010000005.1"/>
</dbReference>
<sequence length="217" mass="23969">MTQVFQHVTHPEAVKVFLNLTYLPVLAALMAREWTVSALAAHLGLAVNATHHRVRRLVAVGLAQEIRLEARRGRPLRHYRAPPALLVPYHCTPLDTLEDLIGLHEDSFQVAFQRAVVRAGLALVENRNDIGLRLYLDGEEVVSDITPTAGAFSFRDLLRPDAPALLANRGLLHLTREDAKALQTELSEVLTRYLQKTGPEPYLFRVGLAPDLPGGAG</sequence>
<reference evidence="2" key="1">
    <citation type="journal article" date="2019" name="Int. J. Syst. Evol. Microbiol.">
        <title>The Global Catalogue of Microorganisms (GCM) 10K type strain sequencing project: providing services to taxonomists for standard genome sequencing and annotation.</title>
        <authorList>
            <consortium name="The Broad Institute Genomics Platform"/>
            <consortium name="The Broad Institute Genome Sequencing Center for Infectious Disease"/>
            <person name="Wu L."/>
            <person name="Ma J."/>
        </authorList>
    </citation>
    <scope>NUCLEOTIDE SEQUENCE [LARGE SCALE GENOMIC DNA]</scope>
    <source>
        <strain evidence="2">CCUG 63830</strain>
    </source>
</reference>
<protein>
    <submittedName>
        <fullName evidence="1">Winged helix-turn-helix domain-containing protein</fullName>
    </submittedName>
</protein>
<evidence type="ECO:0000313" key="2">
    <source>
        <dbReference type="Proteomes" id="UP001596317"/>
    </source>
</evidence>
<dbReference type="SUPFAM" id="SSF46785">
    <property type="entry name" value="Winged helix' DNA-binding domain"/>
    <property type="match status" value="1"/>
</dbReference>
<dbReference type="InterPro" id="IPR011991">
    <property type="entry name" value="ArsR-like_HTH"/>
</dbReference>